<evidence type="ECO:0000313" key="2">
    <source>
        <dbReference type="EMBL" id="RZB69146.1"/>
    </source>
</evidence>
<comment type="caution">
    <text evidence="2">The sequence shown here is derived from an EMBL/GenBank/DDBJ whole genome shotgun (WGS) entry which is preliminary data.</text>
</comment>
<evidence type="ECO:0000259" key="1">
    <source>
        <dbReference type="Pfam" id="PF24626"/>
    </source>
</evidence>
<keyword evidence="3" id="KW-1185">Reference proteome</keyword>
<proteinExistence type="predicted"/>
<feature type="domain" description="Tf2-1-like SH3-like" evidence="1">
    <location>
        <begin position="24"/>
        <end position="88"/>
    </location>
</feature>
<protein>
    <recommendedName>
        <fullName evidence="1">Tf2-1-like SH3-like domain-containing protein</fullName>
    </recommendedName>
</protein>
<dbReference type="Pfam" id="PF24626">
    <property type="entry name" value="SH3_Tf2-1"/>
    <property type="match status" value="1"/>
</dbReference>
<dbReference type="AlphaFoldDB" id="A0A445H6E6"/>
<gene>
    <name evidence="2" type="ORF">D0Y65_038775</name>
</gene>
<name>A0A445H6E6_GLYSO</name>
<sequence length="305" mass="35651">MRTAQSRQKSYHDKRRKDLEFEVGDHVFLRVTPWTGVGRALKSRKLTPRFIGPFQILKTVGPVAYQIALPPSLSNLHNVFHVSQLRKYIYDPSHVVELDDIQVKENLTYETLPLRIEDRRMKHLRGKEIPLVKVIWGGTSREGATWELESQMQAAYPSLFESERNPQNPTRRFDRENPSILHFKVALRKSKPRRFRNTSETFPWRILRRFSAVLRSFFGLQPRRSCPVARRDKLWSFYALPPRLDHPRGHTETNYGHSTPCVNQKERTRQYQDDVGRSVLIIFKIFAGSAGGEIHRPNGVSLERN</sequence>
<dbReference type="InterPro" id="IPR056924">
    <property type="entry name" value="SH3_Tf2-1"/>
</dbReference>
<dbReference type="PANTHER" id="PTHR46148">
    <property type="entry name" value="CHROMO DOMAIN-CONTAINING PROTEIN"/>
    <property type="match status" value="1"/>
</dbReference>
<accession>A0A445H6E6</accession>
<dbReference type="PANTHER" id="PTHR46148:SF60">
    <property type="entry name" value="CHROMO DOMAIN-CONTAINING PROTEIN"/>
    <property type="match status" value="1"/>
</dbReference>
<dbReference type="EMBL" id="QZWG01000014">
    <property type="protein sequence ID" value="RZB69146.1"/>
    <property type="molecule type" value="Genomic_DNA"/>
</dbReference>
<reference evidence="2 3" key="1">
    <citation type="submission" date="2018-09" db="EMBL/GenBank/DDBJ databases">
        <title>A high-quality reference genome of wild soybean provides a powerful tool to mine soybean genomes.</title>
        <authorList>
            <person name="Xie M."/>
            <person name="Chung C.Y.L."/>
            <person name="Li M.-W."/>
            <person name="Wong F.-L."/>
            <person name="Chan T.-F."/>
            <person name="Lam H.-M."/>
        </authorList>
    </citation>
    <scope>NUCLEOTIDE SEQUENCE [LARGE SCALE GENOMIC DNA]</scope>
    <source>
        <strain evidence="3">cv. W05</strain>
        <tissue evidence="2">Hypocotyl of etiolated seedlings</tissue>
    </source>
</reference>
<organism evidence="2 3">
    <name type="scientific">Glycine soja</name>
    <name type="common">Wild soybean</name>
    <dbReference type="NCBI Taxonomy" id="3848"/>
    <lineage>
        <taxon>Eukaryota</taxon>
        <taxon>Viridiplantae</taxon>
        <taxon>Streptophyta</taxon>
        <taxon>Embryophyta</taxon>
        <taxon>Tracheophyta</taxon>
        <taxon>Spermatophyta</taxon>
        <taxon>Magnoliopsida</taxon>
        <taxon>eudicotyledons</taxon>
        <taxon>Gunneridae</taxon>
        <taxon>Pentapetalae</taxon>
        <taxon>rosids</taxon>
        <taxon>fabids</taxon>
        <taxon>Fabales</taxon>
        <taxon>Fabaceae</taxon>
        <taxon>Papilionoideae</taxon>
        <taxon>50 kb inversion clade</taxon>
        <taxon>NPAAA clade</taxon>
        <taxon>indigoferoid/millettioid clade</taxon>
        <taxon>Phaseoleae</taxon>
        <taxon>Glycine</taxon>
        <taxon>Glycine subgen. Soja</taxon>
    </lineage>
</organism>
<evidence type="ECO:0000313" key="3">
    <source>
        <dbReference type="Proteomes" id="UP000289340"/>
    </source>
</evidence>
<dbReference type="Proteomes" id="UP000289340">
    <property type="component" value="Chromosome 14"/>
</dbReference>